<dbReference type="AlphaFoldDB" id="Q93IE2"/>
<sequence>MVRTFKPSLRALLLKILCSAVLITEVPQFFSDLTSPCILERCLP</sequence>
<evidence type="ECO:0000313" key="1">
    <source>
        <dbReference type="EMBL" id="BAB47594.1"/>
    </source>
</evidence>
<reference evidence="1" key="1">
    <citation type="journal article" date="2001" name="Antimicrob. Agents Chemother.">
        <title>Structural Comparison of Three Types of Staphylococcal Cassette Chromosome mec Integrated in the Chromosome in Methicillin-Resistant Staphylococcus aureus.</title>
        <authorList>
            <person name="Ito T."/>
            <person name="Katayama Y."/>
            <person name="Asada K."/>
            <person name="Mori N."/>
            <person name="Tsutsumimoto K."/>
            <person name="Hiramatsu K."/>
        </authorList>
    </citation>
    <scope>NUCLEOTIDE SEQUENCE</scope>
    <source>
        <strain evidence="1">85/2082</strain>
    </source>
</reference>
<organism evidence="1">
    <name type="scientific">Staphylococcus aureus</name>
    <dbReference type="NCBI Taxonomy" id="1280"/>
    <lineage>
        <taxon>Bacteria</taxon>
        <taxon>Bacillati</taxon>
        <taxon>Bacillota</taxon>
        <taxon>Bacilli</taxon>
        <taxon>Bacillales</taxon>
        <taxon>Staphylococcaceae</taxon>
        <taxon>Staphylococcus</taxon>
    </lineage>
</organism>
<protein>
    <submittedName>
        <fullName evidence="1">Uncharacterized protein</fullName>
    </submittedName>
</protein>
<reference evidence="1" key="2">
    <citation type="journal article" date="2003" name="Drug Resist. Updat.">
        <title>Insights on antibiotic resistance of Staphylococcus aureus from its whole genome: genomic island SCC.</title>
        <authorList>
            <person name="Ito T."/>
            <person name="Okuma K."/>
            <person name="Xue M.X."/>
            <person name="Yuzawa H."/>
            <person name="Hiramatsu K."/>
        </authorList>
    </citation>
    <scope>NUCLEOTIDE SEQUENCE</scope>
    <source>
        <strain evidence="1">85/2082</strain>
    </source>
</reference>
<proteinExistence type="predicted"/>
<name>Q93IE2_STAAU</name>
<accession>Q93IE2</accession>
<dbReference type="EMBL" id="AB037671">
    <property type="protein sequence ID" value="BAB47594.1"/>
    <property type="molecule type" value="Genomic_DNA"/>
</dbReference>